<proteinExistence type="predicted"/>
<organism evidence="1 2">
    <name type="scientific">Melastoma candidum</name>
    <dbReference type="NCBI Taxonomy" id="119954"/>
    <lineage>
        <taxon>Eukaryota</taxon>
        <taxon>Viridiplantae</taxon>
        <taxon>Streptophyta</taxon>
        <taxon>Embryophyta</taxon>
        <taxon>Tracheophyta</taxon>
        <taxon>Spermatophyta</taxon>
        <taxon>Magnoliopsida</taxon>
        <taxon>eudicotyledons</taxon>
        <taxon>Gunneridae</taxon>
        <taxon>Pentapetalae</taxon>
        <taxon>rosids</taxon>
        <taxon>malvids</taxon>
        <taxon>Myrtales</taxon>
        <taxon>Melastomataceae</taxon>
        <taxon>Melastomatoideae</taxon>
        <taxon>Melastomateae</taxon>
        <taxon>Melastoma</taxon>
    </lineage>
</organism>
<comment type="caution">
    <text evidence="1">The sequence shown here is derived from an EMBL/GenBank/DDBJ whole genome shotgun (WGS) entry which is preliminary data.</text>
</comment>
<evidence type="ECO:0000313" key="1">
    <source>
        <dbReference type="EMBL" id="KAI4341940.1"/>
    </source>
</evidence>
<gene>
    <name evidence="1" type="ORF">MLD38_026609</name>
</gene>
<sequence length="119" mass="13636">MGYASPEYLHTGCLSSKNDVWSCGVLLYELITGRRPLDHNQPKSEQKLLDWVRPHLSDAKKFKTIVDPKLVGKCSVKSMYKLSMVANWCLVKNRKSRPMMSEVLEMVNRIMEQSGEMGM</sequence>
<keyword evidence="2" id="KW-1185">Reference proteome</keyword>
<dbReference type="EMBL" id="CM042886">
    <property type="protein sequence ID" value="KAI4341940.1"/>
    <property type="molecule type" value="Genomic_DNA"/>
</dbReference>
<dbReference type="Proteomes" id="UP001057402">
    <property type="component" value="Chromosome 7"/>
</dbReference>
<reference evidence="2" key="1">
    <citation type="journal article" date="2023" name="Front. Plant Sci.">
        <title>Chromosomal-level genome assembly of Melastoma candidum provides insights into trichome evolution.</title>
        <authorList>
            <person name="Zhong Y."/>
            <person name="Wu W."/>
            <person name="Sun C."/>
            <person name="Zou P."/>
            <person name="Liu Y."/>
            <person name="Dai S."/>
            <person name="Zhou R."/>
        </authorList>
    </citation>
    <scope>NUCLEOTIDE SEQUENCE [LARGE SCALE GENOMIC DNA]</scope>
</reference>
<evidence type="ECO:0000313" key="2">
    <source>
        <dbReference type="Proteomes" id="UP001057402"/>
    </source>
</evidence>
<accession>A0ACB9P025</accession>
<protein>
    <submittedName>
        <fullName evidence="1">Uncharacterized protein</fullName>
    </submittedName>
</protein>
<name>A0ACB9P025_9MYRT</name>